<comment type="function">
    <text evidence="1 7">RNaseP catalyzes the removal of the 5'-leader sequence from pre-tRNA to produce the mature 5'-terminus. It can also cleave other RNA substrates such as 4.5S RNA. The protein component plays an auxiliary but essential role in vivo by binding to the 5'-leader sequence and broadening the substrate specificity of the ribozyme.</text>
</comment>
<accession>A0A7W5H215</accession>
<dbReference type="PANTHER" id="PTHR33992">
    <property type="entry name" value="RIBONUCLEASE P PROTEIN COMPONENT"/>
    <property type="match status" value="1"/>
</dbReference>
<evidence type="ECO:0000256" key="7">
    <source>
        <dbReference type="HAMAP-Rule" id="MF_00227"/>
    </source>
</evidence>
<gene>
    <name evidence="7" type="primary">rnpA</name>
    <name evidence="8" type="ORF">FHX64_001322</name>
</gene>
<dbReference type="RefSeq" id="WP_183412959.1">
    <property type="nucleotide sequence ID" value="NZ_JACHYB010000001.1"/>
</dbReference>
<keyword evidence="6 7" id="KW-0694">RNA-binding</keyword>
<dbReference type="EMBL" id="JACHYB010000001">
    <property type="protein sequence ID" value="MBB3187159.1"/>
    <property type="molecule type" value="Genomic_DNA"/>
</dbReference>
<dbReference type="GO" id="GO:0001682">
    <property type="term" value="P:tRNA 5'-leader removal"/>
    <property type="evidence" value="ECO:0007669"/>
    <property type="project" value="UniProtKB-UniRule"/>
</dbReference>
<dbReference type="SUPFAM" id="SSF54211">
    <property type="entry name" value="Ribosomal protein S5 domain 2-like"/>
    <property type="match status" value="1"/>
</dbReference>
<evidence type="ECO:0000313" key="9">
    <source>
        <dbReference type="Proteomes" id="UP000544222"/>
    </source>
</evidence>
<dbReference type="Pfam" id="PF00825">
    <property type="entry name" value="Ribonuclease_P"/>
    <property type="match status" value="1"/>
</dbReference>
<dbReference type="InterPro" id="IPR000100">
    <property type="entry name" value="RNase_P"/>
</dbReference>
<comment type="caution">
    <text evidence="8">The sequence shown here is derived from an EMBL/GenBank/DDBJ whole genome shotgun (WGS) entry which is preliminary data.</text>
</comment>
<comment type="subunit">
    <text evidence="7">Consists of a catalytic RNA component (M1 or rnpB) and a protein subunit.</text>
</comment>
<proteinExistence type="inferred from homology"/>
<dbReference type="Proteomes" id="UP000544222">
    <property type="component" value="Unassembled WGS sequence"/>
</dbReference>
<evidence type="ECO:0000256" key="5">
    <source>
        <dbReference type="ARBA" id="ARBA00022801"/>
    </source>
</evidence>
<dbReference type="GO" id="GO:0000049">
    <property type="term" value="F:tRNA binding"/>
    <property type="evidence" value="ECO:0007669"/>
    <property type="project" value="UniProtKB-UniRule"/>
</dbReference>
<keyword evidence="9" id="KW-1185">Reference proteome</keyword>
<dbReference type="EC" id="3.1.26.5" evidence="7"/>
<sequence>MQHHYSFSKSERLAGEKKIQQLFENGKSLIAYPLRVLFLQNSTQAEPCKVLFSVPKRRFKRANKRNLLKRRMREAYRLNKQLLYDDMNEQKQGQMIGITYIANDILPFSLIEKKMTEAMHMLQHHWAKECH</sequence>
<dbReference type="Gene3D" id="3.30.230.10">
    <property type="match status" value="1"/>
</dbReference>
<evidence type="ECO:0000256" key="3">
    <source>
        <dbReference type="ARBA" id="ARBA00022722"/>
    </source>
</evidence>
<keyword evidence="2 7" id="KW-0819">tRNA processing</keyword>
<keyword evidence="3 7" id="KW-0540">Nuclease</keyword>
<comment type="catalytic activity">
    <reaction evidence="7">
        <text>Endonucleolytic cleavage of RNA, removing 5'-extranucleotides from tRNA precursor.</text>
        <dbReference type="EC" id="3.1.26.5"/>
    </reaction>
</comment>
<dbReference type="HAMAP" id="MF_00227">
    <property type="entry name" value="RNase_P"/>
    <property type="match status" value="1"/>
</dbReference>
<evidence type="ECO:0000256" key="6">
    <source>
        <dbReference type="ARBA" id="ARBA00022884"/>
    </source>
</evidence>
<dbReference type="GO" id="GO:0042781">
    <property type="term" value="F:3'-tRNA processing endoribonuclease activity"/>
    <property type="evidence" value="ECO:0007669"/>
    <property type="project" value="TreeGrafter"/>
</dbReference>
<dbReference type="InterPro" id="IPR020539">
    <property type="entry name" value="RNase_P_CS"/>
</dbReference>
<dbReference type="PANTHER" id="PTHR33992:SF1">
    <property type="entry name" value="RIBONUCLEASE P PROTEIN COMPONENT"/>
    <property type="match status" value="1"/>
</dbReference>
<dbReference type="InterPro" id="IPR020568">
    <property type="entry name" value="Ribosomal_Su5_D2-typ_SF"/>
</dbReference>
<name>A0A7W5H215_9PORP</name>
<evidence type="ECO:0000256" key="4">
    <source>
        <dbReference type="ARBA" id="ARBA00022759"/>
    </source>
</evidence>
<dbReference type="GO" id="GO:0004526">
    <property type="term" value="F:ribonuclease P activity"/>
    <property type="evidence" value="ECO:0007669"/>
    <property type="project" value="UniProtKB-UniRule"/>
</dbReference>
<evidence type="ECO:0000313" key="8">
    <source>
        <dbReference type="EMBL" id="MBB3187159.1"/>
    </source>
</evidence>
<dbReference type="InterPro" id="IPR014721">
    <property type="entry name" value="Ribsml_uS5_D2-typ_fold_subgr"/>
</dbReference>
<dbReference type="AlphaFoldDB" id="A0A7W5H215"/>
<dbReference type="PROSITE" id="PS00648">
    <property type="entry name" value="RIBONUCLEASE_P"/>
    <property type="match status" value="1"/>
</dbReference>
<reference evidence="8 9" key="1">
    <citation type="submission" date="2020-08" db="EMBL/GenBank/DDBJ databases">
        <title>Genomic Encyclopedia of Type Strains, Phase IV (KMG-IV): sequencing the most valuable type-strain genomes for metagenomic binning, comparative biology and taxonomic classification.</title>
        <authorList>
            <person name="Goeker M."/>
        </authorList>
    </citation>
    <scope>NUCLEOTIDE SEQUENCE [LARGE SCALE GENOMIC DNA]</scope>
    <source>
        <strain evidence="8 9">DSM 27471</strain>
    </source>
</reference>
<evidence type="ECO:0000256" key="1">
    <source>
        <dbReference type="ARBA" id="ARBA00002663"/>
    </source>
</evidence>
<dbReference type="GO" id="GO:0030677">
    <property type="term" value="C:ribonuclease P complex"/>
    <property type="evidence" value="ECO:0007669"/>
    <property type="project" value="TreeGrafter"/>
</dbReference>
<protein>
    <recommendedName>
        <fullName evidence="7">Ribonuclease P protein component</fullName>
        <shortName evidence="7">RNase P protein</shortName>
        <shortName evidence="7">RNaseP protein</shortName>
        <ecNumber evidence="7">3.1.26.5</ecNumber>
    </recommendedName>
    <alternativeName>
        <fullName evidence="7">Protein C5</fullName>
    </alternativeName>
</protein>
<keyword evidence="5 7" id="KW-0378">Hydrolase</keyword>
<organism evidence="8 9">
    <name type="scientific">Microbacter margulisiae</name>
    <dbReference type="NCBI Taxonomy" id="1350067"/>
    <lineage>
        <taxon>Bacteria</taxon>
        <taxon>Pseudomonadati</taxon>
        <taxon>Bacteroidota</taxon>
        <taxon>Bacteroidia</taxon>
        <taxon>Bacteroidales</taxon>
        <taxon>Porphyromonadaceae</taxon>
        <taxon>Microbacter</taxon>
    </lineage>
</organism>
<evidence type="ECO:0000256" key="2">
    <source>
        <dbReference type="ARBA" id="ARBA00022694"/>
    </source>
</evidence>
<keyword evidence="4 7" id="KW-0255">Endonuclease</keyword>
<comment type="similarity">
    <text evidence="7">Belongs to the RnpA family.</text>
</comment>